<evidence type="ECO:0000256" key="4">
    <source>
        <dbReference type="SAM" id="MobiDB-lite"/>
    </source>
</evidence>
<evidence type="ECO:0000313" key="7">
    <source>
        <dbReference type="Proteomes" id="UP000008703"/>
    </source>
</evidence>
<dbReference type="InterPro" id="IPR036265">
    <property type="entry name" value="HIT-like_sf"/>
</dbReference>
<dbReference type="SUPFAM" id="SSF54197">
    <property type="entry name" value="HIT-like"/>
    <property type="match status" value="1"/>
</dbReference>
<feature type="region of interest" description="Disordered" evidence="4">
    <location>
        <begin position="123"/>
        <end position="143"/>
    </location>
</feature>
<dbReference type="PANTHER" id="PTHR46648">
    <property type="entry name" value="HIT FAMILY PROTEIN 1"/>
    <property type="match status" value="1"/>
</dbReference>
<evidence type="ECO:0000256" key="3">
    <source>
        <dbReference type="PROSITE-ProRule" id="PRU00464"/>
    </source>
</evidence>
<dbReference type="PROSITE" id="PS51084">
    <property type="entry name" value="HIT_2"/>
    <property type="match status" value="1"/>
</dbReference>
<evidence type="ECO:0000256" key="2">
    <source>
        <dbReference type="PIRSR" id="PIRSR601310-3"/>
    </source>
</evidence>
<dbReference type="InterPro" id="IPR011146">
    <property type="entry name" value="HIT-like"/>
</dbReference>
<dbReference type="InterPro" id="IPR001310">
    <property type="entry name" value="Histidine_triad_HIT"/>
</dbReference>
<dbReference type="Pfam" id="PF01230">
    <property type="entry name" value="HIT"/>
    <property type="match status" value="1"/>
</dbReference>
<dbReference type="GO" id="GO:0009117">
    <property type="term" value="P:nucleotide metabolic process"/>
    <property type="evidence" value="ECO:0007669"/>
    <property type="project" value="TreeGrafter"/>
</dbReference>
<keyword evidence="6" id="KW-0614">Plasmid</keyword>
<reference evidence="6" key="1">
    <citation type="submission" date="2011-08" db="EMBL/GenBank/DDBJ databases">
        <title>Complete sequence of plasmid 2 of Streptomyces violaceusniger Tu 4113.</title>
        <authorList>
            <consortium name="US DOE Joint Genome Institute"/>
            <person name="Lucas S."/>
            <person name="Han J."/>
            <person name="Lapidus A."/>
            <person name="Cheng J.-F."/>
            <person name="Goodwin L."/>
            <person name="Pitluck S."/>
            <person name="Peters L."/>
            <person name="Ivanova N."/>
            <person name="Daligault H."/>
            <person name="Detter J.C."/>
            <person name="Han C."/>
            <person name="Tapia R."/>
            <person name="Land M."/>
            <person name="Hauser L."/>
            <person name="Kyrpides N."/>
            <person name="Ivanova N."/>
            <person name="Pagani I."/>
            <person name="Hagen A."/>
            <person name="Katz L."/>
            <person name="Fiedler H.-P."/>
            <person name="Keasling J."/>
            <person name="Fortman J."/>
            <person name="Woyke T."/>
        </authorList>
    </citation>
    <scope>NUCLEOTIDE SEQUENCE [LARGE SCALE GENOMIC DNA]</scope>
    <source>
        <strain evidence="6">Tu 4113</strain>
        <plasmid evidence="6">pSTRVI02</plasmid>
    </source>
</reference>
<evidence type="ECO:0000256" key="1">
    <source>
        <dbReference type="PIRSR" id="PIRSR601310-1"/>
    </source>
</evidence>
<dbReference type="RefSeq" id="WP_014043895.1">
    <property type="nucleotide sequence ID" value="NC_015952.1"/>
</dbReference>
<sequence length="143" mass="14946">MTPHDGKSQPSPALMQTEAENCVFCAIAAGTSPAVIVREWPDALAVRPRSGGVNASHVLVMPRVHVEDAGEDPDVAALVMRRAAELMAERPAANIITSKGEAATQSVFHLHVHVLSREAGDGLPLPWTPQQEESGAAVSGVAA</sequence>
<evidence type="ECO:0000259" key="5">
    <source>
        <dbReference type="PROSITE" id="PS51084"/>
    </source>
</evidence>
<accession>G2PI09</accession>
<gene>
    <name evidence="6" type="ORF">Strvi_0187</name>
</gene>
<dbReference type="Gene3D" id="3.30.428.10">
    <property type="entry name" value="HIT-like"/>
    <property type="match status" value="1"/>
</dbReference>
<organism evidence="6 7">
    <name type="scientific">Streptomyces violaceusniger (strain Tu 4113)</name>
    <dbReference type="NCBI Taxonomy" id="653045"/>
    <lineage>
        <taxon>Bacteria</taxon>
        <taxon>Bacillati</taxon>
        <taxon>Actinomycetota</taxon>
        <taxon>Actinomycetes</taxon>
        <taxon>Kitasatosporales</taxon>
        <taxon>Streptomycetaceae</taxon>
        <taxon>Streptomyces</taxon>
        <taxon>Streptomyces violaceusniger group</taxon>
    </lineage>
</organism>
<dbReference type="eggNOG" id="COG0537">
    <property type="taxonomic scope" value="Bacteria"/>
</dbReference>
<geneLocation type="plasmid" evidence="6 7">
    <name>pSTRVI02</name>
</geneLocation>
<feature type="active site" description="Tele-AMP-histidine intermediate" evidence="1">
    <location>
        <position position="111"/>
    </location>
</feature>
<keyword evidence="7" id="KW-1185">Reference proteome</keyword>
<dbReference type="Proteomes" id="UP000008703">
    <property type="component" value="Plasmid pSTRVI02"/>
</dbReference>
<feature type="domain" description="HIT" evidence="5">
    <location>
        <begin position="23"/>
        <end position="124"/>
    </location>
</feature>
<dbReference type="KEGG" id="svl:Strvi_0187"/>
<dbReference type="AlphaFoldDB" id="G2PI09"/>
<dbReference type="HOGENOM" id="CLU_056776_3_3_11"/>
<feature type="short sequence motif" description="Histidine triad motif" evidence="2 3">
    <location>
        <begin position="109"/>
        <end position="113"/>
    </location>
</feature>
<dbReference type="EMBL" id="CP002996">
    <property type="protein sequence ID" value="AEM88960.1"/>
    <property type="molecule type" value="Genomic_DNA"/>
</dbReference>
<evidence type="ECO:0000313" key="6">
    <source>
        <dbReference type="EMBL" id="AEM88960.1"/>
    </source>
</evidence>
<protein>
    <submittedName>
        <fullName evidence="6">Histidine triad (HIT) protein</fullName>
    </submittedName>
</protein>
<dbReference type="GO" id="GO:0003824">
    <property type="term" value="F:catalytic activity"/>
    <property type="evidence" value="ECO:0007669"/>
    <property type="project" value="InterPro"/>
</dbReference>
<name>G2PI09_STRV4</name>
<proteinExistence type="predicted"/>
<dbReference type="PANTHER" id="PTHR46648:SF1">
    <property type="entry name" value="ADENOSINE 5'-MONOPHOSPHORAMIDASE HNT1"/>
    <property type="match status" value="1"/>
</dbReference>